<organism evidence="1 2">
    <name type="scientific">Leisingera methylohalidivorans DSM 14336</name>
    <dbReference type="NCBI Taxonomy" id="999552"/>
    <lineage>
        <taxon>Bacteria</taxon>
        <taxon>Pseudomonadati</taxon>
        <taxon>Pseudomonadota</taxon>
        <taxon>Alphaproteobacteria</taxon>
        <taxon>Rhodobacterales</taxon>
        <taxon>Roseobacteraceae</taxon>
        <taxon>Leisingera</taxon>
    </lineage>
</organism>
<sequence>MTEDPDGIAESHRCLTAPNHNRIGSEEHRSAMVKSRTVCRFPVRCLNGQAAWIICRAGRLDRGLEPDRQGGWIISALIRTPGGGPVPGMKTRFSAPSGYVQLPEPTLPGVCSMAAG</sequence>
<dbReference type="PATRIC" id="fig|999552.6.peg.1430"/>
<accession>V9VYY5</accession>
<dbReference type="EMBL" id="CP006773">
    <property type="protein sequence ID" value="AHD02974.1"/>
    <property type="molecule type" value="Genomic_DNA"/>
</dbReference>
<protein>
    <submittedName>
        <fullName evidence="1">Uncharacterized protein</fullName>
    </submittedName>
</protein>
<dbReference type="AlphaFoldDB" id="V9VYY5"/>
<dbReference type="OrthoDB" id="4762975at2"/>
<dbReference type="STRING" id="999552.METH_07110"/>
<dbReference type="RefSeq" id="WP_024089698.1">
    <property type="nucleotide sequence ID" value="NC_023135.1"/>
</dbReference>
<keyword evidence="2" id="KW-1185">Reference proteome</keyword>
<name>V9VYY5_9RHOB</name>
<evidence type="ECO:0000313" key="2">
    <source>
        <dbReference type="Proteomes" id="UP000018780"/>
    </source>
</evidence>
<reference evidence="1 2" key="1">
    <citation type="submission" date="2013-09" db="EMBL/GenBank/DDBJ databases">
        <authorList>
            <consortium name="DOE Joint Genome Institute"/>
            <person name="Klenk H.-P."/>
            <person name="Huntemann M."/>
            <person name="Han J."/>
            <person name="Chen A."/>
            <person name="Kyrpides N."/>
            <person name="Mavromatis K."/>
            <person name="Markowitz V."/>
            <person name="Palaniappan K."/>
            <person name="Ivanova N."/>
            <person name="Schaumberg A."/>
            <person name="Pati A."/>
            <person name="Liolios K."/>
            <person name="Nordberg H.P."/>
            <person name="Cantor M.N."/>
            <person name="Hua S.X."/>
            <person name="Woyke T."/>
        </authorList>
    </citation>
    <scope>NUCLEOTIDE SEQUENCE [LARGE SCALE GENOMIC DNA]</scope>
    <source>
        <strain evidence="1 2">DSM 14336</strain>
    </source>
</reference>
<proteinExistence type="predicted"/>
<dbReference type="HOGENOM" id="CLU_2093795_0_0_5"/>
<gene>
    <name evidence="1" type="ORF">METH_07110</name>
</gene>
<dbReference type="Proteomes" id="UP000018780">
    <property type="component" value="Chromosome"/>
</dbReference>
<evidence type="ECO:0000313" key="1">
    <source>
        <dbReference type="EMBL" id="AHD02974.1"/>
    </source>
</evidence>
<dbReference type="KEGG" id="lmd:METH_07110"/>